<proteinExistence type="predicted"/>
<name>A0A5N6NL93_9ASTR</name>
<dbReference type="InterPro" id="IPR001878">
    <property type="entry name" value="Znf_CCHC"/>
</dbReference>
<evidence type="ECO:0000313" key="7">
    <source>
        <dbReference type="Proteomes" id="UP000326396"/>
    </source>
</evidence>
<comment type="caution">
    <text evidence="6">The sequence shown here is derived from an EMBL/GenBank/DDBJ whole genome shotgun (WGS) entry which is preliminary data.</text>
</comment>
<evidence type="ECO:0000256" key="3">
    <source>
        <dbReference type="PROSITE-ProRule" id="PRU00047"/>
    </source>
</evidence>
<dbReference type="GO" id="GO:0015074">
    <property type="term" value="P:DNA integration"/>
    <property type="evidence" value="ECO:0007669"/>
    <property type="project" value="InterPro"/>
</dbReference>
<sequence>MSHENNSSFALKSILEKDKLNNTNFLEWHRNLKIVLKFAKKLYVLEGPVPNEPEGNTAVARKAWEKHNEDAIEVACLMQATMSSDLQKNMEDMSAFDMIQQLTGMFQKQARQERYDTMKQLIGCKMQEGSSVSAHVLTMKGYIDQLSKLGYPLSNEMAADFILNSLPKSYDQLVMNFNMNAWEKTVPELHGMLKTAEMNVPSKVNKVLTVRSAGVRKPNPKKRGYNSKGKNKVVVAAKHATNKAKPITKAPPPEERQCFECNKMGHWRRNCPEYLAKLRMNKANGAGPSGISIYVIELFTVSSNTWVFDTGCGYHIINVLQEPEKWKKLKQGDMELIVGDGKRVPVLATGTYHLTCPSGLAKPRNGIYEIDVQPNNNVYNLSKRIKSSINDTFLWHCRLGHISKSRIKRLQSEGILESTGHDSFDECESCLAGKLTKDPFTHVGERAKDLLALIHTDVCGPFRTMYRNHERYFVSFIDDYNRGGEYLSLEFINHLKERGIVSQPTPPGTPQLNGVSERRNRTLLDMVQSMMCRTNLPHSFWSFALMTAARIVNLAPTKKVNKTPYETWFGTKPNFSCLRVWGCDAYVTRDSDDKLDPRGEKVVFVGYHNRSGYYFYHPDANLISIKRKGHFLEKEFLDRGTGSNIVDLEEIREPQTTADKVGTSDQQEVVANESDINTSIRRSSRTRSAPDRYLWHLDGFEVLVVAEPNDEPTNYKSAISDPESAKWLDAMNSEMQSMRDNQVWDLVELPPGSRAVGSKWIFKRKTDMHGNVHTYKARLVVKGFTQTQGVDYDETFSPVAMIKSIRILLAIAAYYDYEIWQMDVKTAFLNGHLSEDVYMVQPDGFIDPKYPSKVCKLNKSIYGLKQASRCWNLRFDQKIKEFGFIKNEDEPCVYRKASGSTISFLILYVDDILIIGNNIPMLNEIKHWLGTCFAMKDLEEAAYILGIKIHRDRSKWLLGLSQSTYIDKMMTRFNMENSKKGTIPMTKGTVLNKSQSPSTDIEIRRMQAIPYASTIGSIMYAMLCTRPDVSYALSMTSRFQQNPGITYWTTVKNILKYLRRTKEMFLIFGGVEEELTVRCYTDASFQTDRDDSRSQSGFVFTLNGGVVSWKSSKQSVVADSTTKSEYIAASDAAKEAAWIKKFIADLDVVPSIRKPIEIFCDNTCAIAQAKELRSHHKSRHILRKFHYIQEIVERGDIIISKVDTDQNLADPFTKPMTQDKYDQHKNAIGLRFASDMF</sequence>
<dbReference type="PROSITE" id="PS50994">
    <property type="entry name" value="INTEGRASE"/>
    <property type="match status" value="1"/>
</dbReference>
<dbReference type="PROSITE" id="PS50158">
    <property type="entry name" value="ZF_CCHC"/>
    <property type="match status" value="1"/>
</dbReference>
<accession>A0A5N6NL93</accession>
<dbReference type="Pfam" id="PF00098">
    <property type="entry name" value="zf-CCHC"/>
    <property type="match status" value="1"/>
</dbReference>
<dbReference type="InterPro" id="IPR001584">
    <property type="entry name" value="Integrase_cat-core"/>
</dbReference>
<keyword evidence="3" id="KW-0863">Zinc-finger</keyword>
<dbReference type="OrthoDB" id="413361at2759"/>
<dbReference type="InterPro" id="IPR012337">
    <property type="entry name" value="RNaseH-like_sf"/>
</dbReference>
<dbReference type="SUPFAM" id="SSF57756">
    <property type="entry name" value="Retrovirus zinc finger-like domains"/>
    <property type="match status" value="1"/>
</dbReference>
<gene>
    <name evidence="6" type="ORF">E3N88_18698</name>
</gene>
<dbReference type="Gene3D" id="3.30.420.10">
    <property type="entry name" value="Ribonuclease H-like superfamily/Ribonuclease H"/>
    <property type="match status" value="1"/>
</dbReference>
<dbReference type="InterPro" id="IPR039537">
    <property type="entry name" value="Retrotran_Ty1/copia-like"/>
</dbReference>
<dbReference type="AlphaFoldDB" id="A0A5N6NL93"/>
<dbReference type="SUPFAM" id="SSF53098">
    <property type="entry name" value="Ribonuclease H-like"/>
    <property type="match status" value="1"/>
</dbReference>
<dbReference type="InterPro" id="IPR025724">
    <property type="entry name" value="GAG-pre-integrase_dom"/>
</dbReference>
<keyword evidence="7" id="KW-1185">Reference proteome</keyword>
<evidence type="ECO:0008006" key="8">
    <source>
        <dbReference type="Google" id="ProtNLM"/>
    </source>
</evidence>
<dbReference type="EMBL" id="SZYD01000010">
    <property type="protein sequence ID" value="KAD4982027.1"/>
    <property type="molecule type" value="Genomic_DNA"/>
</dbReference>
<evidence type="ECO:0000256" key="2">
    <source>
        <dbReference type="ARBA" id="ARBA00022801"/>
    </source>
</evidence>
<dbReference type="Gene3D" id="4.10.60.10">
    <property type="entry name" value="Zinc finger, CCHC-type"/>
    <property type="match status" value="1"/>
</dbReference>
<dbReference type="SUPFAM" id="SSF56672">
    <property type="entry name" value="DNA/RNA polymerases"/>
    <property type="match status" value="1"/>
</dbReference>
<dbReference type="InterPro" id="IPR036875">
    <property type="entry name" value="Znf_CCHC_sf"/>
</dbReference>
<keyword evidence="1" id="KW-0479">Metal-binding</keyword>
<dbReference type="CDD" id="cd09272">
    <property type="entry name" value="RNase_HI_RT_Ty1"/>
    <property type="match status" value="1"/>
</dbReference>
<feature type="domain" description="CCHC-type" evidence="4">
    <location>
        <begin position="258"/>
        <end position="273"/>
    </location>
</feature>
<dbReference type="Proteomes" id="UP000326396">
    <property type="component" value="Linkage Group LG18"/>
</dbReference>
<evidence type="ECO:0000259" key="4">
    <source>
        <dbReference type="PROSITE" id="PS50158"/>
    </source>
</evidence>
<reference evidence="6 7" key="1">
    <citation type="submission" date="2019-05" db="EMBL/GenBank/DDBJ databases">
        <title>Mikania micrantha, genome provides insights into the molecular mechanism of rapid growth.</title>
        <authorList>
            <person name="Liu B."/>
        </authorList>
    </citation>
    <scope>NUCLEOTIDE SEQUENCE [LARGE SCALE GENOMIC DNA]</scope>
    <source>
        <strain evidence="6">NLD-2019</strain>
        <tissue evidence="6">Leaf</tissue>
    </source>
</reference>
<organism evidence="6 7">
    <name type="scientific">Mikania micrantha</name>
    <name type="common">bitter vine</name>
    <dbReference type="NCBI Taxonomy" id="192012"/>
    <lineage>
        <taxon>Eukaryota</taxon>
        <taxon>Viridiplantae</taxon>
        <taxon>Streptophyta</taxon>
        <taxon>Embryophyta</taxon>
        <taxon>Tracheophyta</taxon>
        <taxon>Spermatophyta</taxon>
        <taxon>Magnoliopsida</taxon>
        <taxon>eudicotyledons</taxon>
        <taxon>Gunneridae</taxon>
        <taxon>Pentapetalae</taxon>
        <taxon>asterids</taxon>
        <taxon>campanulids</taxon>
        <taxon>Asterales</taxon>
        <taxon>Asteraceae</taxon>
        <taxon>Asteroideae</taxon>
        <taxon>Heliantheae alliance</taxon>
        <taxon>Eupatorieae</taxon>
        <taxon>Mikania</taxon>
    </lineage>
</organism>
<dbReference type="InterPro" id="IPR057670">
    <property type="entry name" value="SH3_retrovirus"/>
</dbReference>
<dbReference type="Pfam" id="PF25597">
    <property type="entry name" value="SH3_retrovirus"/>
    <property type="match status" value="1"/>
</dbReference>
<dbReference type="InterPro" id="IPR043502">
    <property type="entry name" value="DNA/RNA_pol_sf"/>
</dbReference>
<evidence type="ECO:0000313" key="6">
    <source>
        <dbReference type="EMBL" id="KAD4982027.1"/>
    </source>
</evidence>
<evidence type="ECO:0000259" key="5">
    <source>
        <dbReference type="PROSITE" id="PS50994"/>
    </source>
</evidence>
<protein>
    <recommendedName>
        <fullName evidence="8">Integrase catalytic domain-containing protein</fullName>
    </recommendedName>
</protein>
<dbReference type="InterPro" id="IPR013103">
    <property type="entry name" value="RVT_2"/>
</dbReference>
<dbReference type="InterPro" id="IPR036397">
    <property type="entry name" value="RNaseH_sf"/>
</dbReference>
<dbReference type="PANTHER" id="PTHR42648">
    <property type="entry name" value="TRANSPOSASE, PUTATIVE-RELATED"/>
    <property type="match status" value="1"/>
</dbReference>
<keyword evidence="3" id="KW-0862">Zinc</keyword>
<dbReference type="GO" id="GO:0016787">
    <property type="term" value="F:hydrolase activity"/>
    <property type="evidence" value="ECO:0007669"/>
    <property type="project" value="UniProtKB-KW"/>
</dbReference>
<dbReference type="SMART" id="SM00343">
    <property type="entry name" value="ZnF_C2HC"/>
    <property type="match status" value="1"/>
</dbReference>
<dbReference type="GO" id="GO:0003676">
    <property type="term" value="F:nucleic acid binding"/>
    <property type="evidence" value="ECO:0007669"/>
    <property type="project" value="InterPro"/>
</dbReference>
<dbReference type="Pfam" id="PF07727">
    <property type="entry name" value="RVT_2"/>
    <property type="match status" value="1"/>
</dbReference>
<feature type="domain" description="Integrase catalytic" evidence="5">
    <location>
        <begin position="481"/>
        <end position="572"/>
    </location>
</feature>
<dbReference type="Pfam" id="PF14223">
    <property type="entry name" value="Retrotran_gag_2"/>
    <property type="match status" value="1"/>
</dbReference>
<dbReference type="Pfam" id="PF13976">
    <property type="entry name" value="gag_pre-integrs"/>
    <property type="match status" value="1"/>
</dbReference>
<evidence type="ECO:0000256" key="1">
    <source>
        <dbReference type="ARBA" id="ARBA00022723"/>
    </source>
</evidence>
<dbReference type="GO" id="GO:0008270">
    <property type="term" value="F:zinc ion binding"/>
    <property type="evidence" value="ECO:0007669"/>
    <property type="project" value="UniProtKB-KW"/>
</dbReference>
<keyword evidence="2" id="KW-0378">Hydrolase</keyword>
<dbReference type="PANTHER" id="PTHR42648:SF27">
    <property type="entry name" value="RNA-DIRECTED DNA POLYMERASE"/>
    <property type="match status" value="1"/>
</dbReference>